<reference evidence="2" key="1">
    <citation type="journal article" date="2012" name="PLoS Genet.">
        <title>Comparative analysis of the genomes of two field isolates of the rice blast fungus Magnaporthe oryzae.</title>
        <authorList>
            <person name="Xue M."/>
            <person name="Yang J."/>
            <person name="Li Z."/>
            <person name="Hu S."/>
            <person name="Yao N."/>
            <person name="Dean R.A."/>
            <person name="Zhao W."/>
            <person name="Shen M."/>
            <person name="Zhang H."/>
            <person name="Li C."/>
            <person name="Liu L."/>
            <person name="Cao L."/>
            <person name="Xu X."/>
            <person name="Xing Y."/>
            <person name="Hsiang T."/>
            <person name="Zhang Z."/>
            <person name="Xu J.R."/>
            <person name="Peng Y.L."/>
        </authorList>
    </citation>
    <scope>NUCLEOTIDE SEQUENCE [LARGE SCALE GENOMIC DNA]</scope>
    <source>
        <strain evidence="2">P131</strain>
    </source>
</reference>
<feature type="non-terminal residue" evidence="2">
    <location>
        <position position="1"/>
    </location>
</feature>
<organism>
    <name type="scientific">Pyricularia oryzae (strain P131)</name>
    <name type="common">Rice blast fungus</name>
    <name type="synonym">Magnaporthe oryzae</name>
    <dbReference type="NCBI Taxonomy" id="1143193"/>
    <lineage>
        <taxon>Eukaryota</taxon>
        <taxon>Fungi</taxon>
        <taxon>Dikarya</taxon>
        <taxon>Ascomycota</taxon>
        <taxon>Pezizomycotina</taxon>
        <taxon>Sordariomycetes</taxon>
        <taxon>Sordariomycetidae</taxon>
        <taxon>Magnaporthales</taxon>
        <taxon>Pyriculariaceae</taxon>
        <taxon>Pyricularia</taxon>
    </lineage>
</organism>
<sequence length="38" mass="3591">SPEQPPPVRVQGLFTLGRQSGGGLIGRTGGAGGGGGSQ</sequence>
<accession>L7J6S9</accession>
<name>L7J6S9_PYRO1</name>
<dbReference type="AlphaFoldDB" id="L7J6S9"/>
<evidence type="ECO:0000313" key="2">
    <source>
        <dbReference type="EMBL" id="ELQ63848.1"/>
    </source>
</evidence>
<feature type="compositionally biased region" description="Gly residues" evidence="1">
    <location>
        <begin position="19"/>
        <end position="38"/>
    </location>
</feature>
<evidence type="ECO:0000256" key="1">
    <source>
        <dbReference type="SAM" id="MobiDB-lite"/>
    </source>
</evidence>
<gene>
    <name evidence="2" type="ORF">OOW_P131scaffold00932g1</name>
</gene>
<protein>
    <submittedName>
        <fullName evidence="2">Uncharacterized protein</fullName>
    </submittedName>
</protein>
<dbReference type="EMBL" id="JH794535">
    <property type="protein sequence ID" value="ELQ63848.1"/>
    <property type="molecule type" value="Genomic_DNA"/>
</dbReference>
<proteinExistence type="predicted"/>
<feature type="region of interest" description="Disordered" evidence="1">
    <location>
        <begin position="17"/>
        <end position="38"/>
    </location>
</feature>